<organism evidence="1 2">
    <name type="scientific">Tanacetum coccineum</name>
    <dbReference type="NCBI Taxonomy" id="301880"/>
    <lineage>
        <taxon>Eukaryota</taxon>
        <taxon>Viridiplantae</taxon>
        <taxon>Streptophyta</taxon>
        <taxon>Embryophyta</taxon>
        <taxon>Tracheophyta</taxon>
        <taxon>Spermatophyta</taxon>
        <taxon>Magnoliopsida</taxon>
        <taxon>eudicotyledons</taxon>
        <taxon>Gunneridae</taxon>
        <taxon>Pentapetalae</taxon>
        <taxon>asterids</taxon>
        <taxon>campanulids</taxon>
        <taxon>Asterales</taxon>
        <taxon>Asteraceae</taxon>
        <taxon>Asteroideae</taxon>
        <taxon>Anthemideae</taxon>
        <taxon>Anthemidinae</taxon>
        <taxon>Tanacetum</taxon>
    </lineage>
</organism>
<keyword evidence="2" id="KW-1185">Reference proteome</keyword>
<name>A0ABQ5BUQ8_9ASTR</name>
<reference evidence="1" key="1">
    <citation type="journal article" date="2022" name="Int. J. Mol. Sci.">
        <title>Draft Genome of Tanacetum Coccineum: Genomic Comparison of Closely Related Tanacetum-Family Plants.</title>
        <authorList>
            <person name="Yamashiro T."/>
            <person name="Shiraishi A."/>
            <person name="Nakayama K."/>
            <person name="Satake H."/>
        </authorList>
    </citation>
    <scope>NUCLEOTIDE SEQUENCE</scope>
</reference>
<comment type="caution">
    <text evidence="1">The sequence shown here is derived from an EMBL/GenBank/DDBJ whole genome shotgun (WGS) entry which is preliminary data.</text>
</comment>
<evidence type="ECO:0000313" key="2">
    <source>
        <dbReference type="Proteomes" id="UP001151760"/>
    </source>
</evidence>
<reference evidence="1" key="2">
    <citation type="submission" date="2022-01" db="EMBL/GenBank/DDBJ databases">
        <authorList>
            <person name="Yamashiro T."/>
            <person name="Shiraishi A."/>
            <person name="Satake H."/>
            <person name="Nakayama K."/>
        </authorList>
    </citation>
    <scope>NUCLEOTIDE SEQUENCE</scope>
</reference>
<dbReference type="Proteomes" id="UP001151760">
    <property type="component" value="Unassembled WGS sequence"/>
</dbReference>
<protein>
    <submittedName>
        <fullName evidence="1">Uncharacterized protein</fullName>
    </submittedName>
</protein>
<accession>A0ABQ5BUQ8</accession>
<proteinExistence type="predicted"/>
<dbReference type="EMBL" id="BQNB010013508">
    <property type="protein sequence ID" value="GJT16844.1"/>
    <property type="molecule type" value="Genomic_DNA"/>
</dbReference>
<sequence length="88" mass="10209">MPEQMLVGEFLSPYYISQLEDSIIISGSFNFGDFRIIYAWELEVDDGEVSSYRQLFTIPYPAEHKLKLIGFTKDKQPIVEALFVQQLN</sequence>
<evidence type="ECO:0000313" key="1">
    <source>
        <dbReference type="EMBL" id="GJT16844.1"/>
    </source>
</evidence>
<gene>
    <name evidence="1" type="ORF">Tco_0875550</name>
</gene>